<name>A0A0F7RLE9_BACAN</name>
<dbReference type="KEGG" id="ban:BA_0938"/>
<dbReference type="InterPro" id="IPR036388">
    <property type="entry name" value="WH-like_DNA-bd_sf"/>
</dbReference>
<gene>
    <name evidence="3" type="ordered locus">BA_0938</name>
</gene>
<dbReference type="CDD" id="cd09124">
    <property type="entry name" value="PLDc_like_TrmB_middle"/>
    <property type="match status" value="1"/>
</dbReference>
<dbReference type="Proteomes" id="UP000000427">
    <property type="component" value="Chromosome"/>
</dbReference>
<dbReference type="Pfam" id="PF11495">
    <property type="entry name" value="Regulator_TrmB"/>
    <property type="match status" value="1"/>
</dbReference>
<evidence type="ECO:0000313" key="4">
    <source>
        <dbReference type="Proteomes" id="UP000000427"/>
    </source>
</evidence>
<dbReference type="PANTHER" id="PTHR34293">
    <property type="entry name" value="HTH-TYPE TRANSCRIPTIONAL REGULATOR TRMBL2"/>
    <property type="match status" value="1"/>
</dbReference>
<dbReference type="InterPro" id="IPR002831">
    <property type="entry name" value="Tscrpt_reg_TrmB_N"/>
</dbReference>
<dbReference type="EMBL" id="AE016879">
    <property type="protein sequence ID" value="AAP24930.2"/>
    <property type="molecule type" value="Genomic_DNA"/>
</dbReference>
<feature type="domain" description="Transcription regulator TrmB N-terminal" evidence="1">
    <location>
        <begin position="20"/>
        <end position="88"/>
    </location>
</feature>
<reference evidence="3 4" key="1">
    <citation type="journal article" date="2003" name="Nature">
        <title>The genome sequence of Bacillus anthracis Ames and comparison to closely related bacteria.</title>
        <authorList>
            <person name="Read T.D."/>
            <person name="Peterson S.N."/>
            <person name="Tourasse N."/>
            <person name="Baillie L.W."/>
            <person name="Paulsen I.T."/>
            <person name="Nelson K.E."/>
            <person name="Tettelin H."/>
            <person name="Fouts D.E."/>
            <person name="Eisen J.A."/>
            <person name="Gill S.R."/>
            <person name="Holtzapple E.K."/>
            <person name="Okstad O.A."/>
            <person name="Helgason E."/>
            <person name="Rilstone J."/>
            <person name="Wu M."/>
            <person name="Kolonay J.F."/>
            <person name="Beanan M.J."/>
            <person name="Dodson R.J."/>
            <person name="Brinkac L.M."/>
            <person name="Gwinn M."/>
            <person name="DeBoy R.T."/>
            <person name="Madpu R."/>
            <person name="Daugherty S.C."/>
            <person name="Durkin A.S."/>
            <person name="Haft D.H."/>
            <person name="Nelson W.C."/>
            <person name="Peterson J.D."/>
            <person name="Pop M."/>
            <person name="Khouri H.M."/>
            <person name="Radune D."/>
            <person name="Benton J.L."/>
            <person name="Mahamoud Y."/>
            <person name="Jiang L."/>
            <person name="Hance I.R."/>
            <person name="Weidman J.F."/>
            <person name="Berry K.J."/>
            <person name="Plaut R.D."/>
            <person name="Wolf A.M."/>
            <person name="Watkins K.L."/>
            <person name="Nierman W.C."/>
            <person name="Hazen A."/>
            <person name="Cline R."/>
            <person name="Redmond C."/>
            <person name="Thwaite J.E."/>
            <person name="White O."/>
            <person name="Salzberg S.L."/>
            <person name="Thomason B."/>
            <person name="Friedlander A.M."/>
            <person name="Koehler T.M."/>
            <person name="Hanna P.C."/>
            <person name="Kolsto A.B."/>
            <person name="Fraser C.M."/>
        </authorList>
    </citation>
    <scope>NUCLEOTIDE SEQUENCE [LARGE SCALE GENOMIC DNA]</scope>
    <source>
        <strain evidence="4">Ames / isolate Porton</strain>
    </source>
</reference>
<evidence type="ECO:0000259" key="1">
    <source>
        <dbReference type="Pfam" id="PF01978"/>
    </source>
</evidence>
<feature type="domain" description="Transcription regulator TrmB C-terminal" evidence="2">
    <location>
        <begin position="123"/>
        <end position="238"/>
    </location>
</feature>
<dbReference type="PANTHER" id="PTHR34293:SF1">
    <property type="entry name" value="HTH-TYPE TRANSCRIPTIONAL REGULATOR TRMBL2"/>
    <property type="match status" value="1"/>
</dbReference>
<dbReference type="InterPro" id="IPR021586">
    <property type="entry name" value="Tscrpt_reg_TrmB_C"/>
</dbReference>
<dbReference type="Pfam" id="PF01978">
    <property type="entry name" value="TrmB"/>
    <property type="match status" value="1"/>
</dbReference>
<evidence type="ECO:0000259" key="2">
    <source>
        <dbReference type="Pfam" id="PF11495"/>
    </source>
</evidence>
<protein>
    <submittedName>
        <fullName evidence="3">Uncharacterized protein</fullName>
    </submittedName>
</protein>
<proteinExistence type="predicted"/>
<dbReference type="Gene3D" id="1.10.10.10">
    <property type="entry name" value="Winged helix-like DNA-binding domain superfamily/Winged helix DNA-binding domain"/>
    <property type="match status" value="1"/>
</dbReference>
<organism evidence="3 4">
    <name type="scientific">Bacillus anthracis</name>
    <name type="common">anthrax bacterium</name>
    <dbReference type="NCBI Taxonomy" id="1392"/>
    <lineage>
        <taxon>Bacteria</taxon>
        <taxon>Bacillati</taxon>
        <taxon>Bacillota</taxon>
        <taxon>Bacilli</taxon>
        <taxon>Bacillales</taxon>
        <taxon>Bacillaceae</taxon>
        <taxon>Bacillus</taxon>
        <taxon>Bacillus cereus group</taxon>
    </lineage>
</organism>
<accession>A0A0F7RLE9</accession>
<dbReference type="AlphaFoldDB" id="A0A0F7RLE9"/>
<evidence type="ECO:0000313" key="3">
    <source>
        <dbReference type="EMBL" id="AAP24930.2"/>
    </source>
</evidence>
<dbReference type="InterPro" id="IPR036390">
    <property type="entry name" value="WH_DNA-bd_sf"/>
</dbReference>
<dbReference type="InterPro" id="IPR051797">
    <property type="entry name" value="TrmB-like"/>
</dbReference>
<dbReference type="SUPFAM" id="SSF46785">
    <property type="entry name" value="Winged helix' DNA-binding domain"/>
    <property type="match status" value="1"/>
</dbReference>
<sequence length="273" mass="31985">MKYKSKHRRTKKVDYIVQQLKKIGFNEYEAKSYVSLVKQGPVTAYQVSKDSGVPRARIYEILGNLVEKGIVMKEEINDTTRYSPLPVEIFLQKAQSEWQSTYEGISDSLKKLETSEEKTDNRVITLKDNQTIISYCQTLIKKAEQRIVISMWDEMYEALKEELAEVADKVTVQGITLHVENPIKNLEAHRITAYTETLSTEHWFILSIDSKEMIYGPSLEERNIAFYTDDPVHIYLLEDYVWHDVLVNRLVRRSKDDLEQWITAERRSFFMGK</sequence>